<feature type="domain" description="RSE1/DDB1/CPSF1 first beta-propeller" evidence="2">
    <location>
        <begin position="201"/>
        <end position="569"/>
    </location>
</feature>
<sequence length="717" mass="79101">MAVSEDECSSAKSRSSSSASSSSTHYLAKCVLRGSVVLQVLYGHIRSPASLDVVFGKETSIELVIIGEDGIVQSVCEQPVFGTIKDIAILPWNEKFHVRNPQMLGKDILVVISDSGKLSFLTFCYEMHRFFPLAHVQLSDPGNSRWQLGRMLAVDSSGCFIAASAYVDRLALLSVSVSDGSDIIDEVFSVSMSDDSDKMLGKDILVVISDSGKLSFLTFCYEMHRFFPLAHVQLSDPGNSRWQLGRMLAVDSSGCFIAASAYVDRLALLSVSVSDGSDIIDEVFSVSMSDDSDKRIIYPSEHEGDASIARNIRKNGIRGTIWGMCFISQDASQPSKEHHPVLAILLNRPGEVLNELLLLRWNVRECALYVLSRYLEAGPLAHNIVEVPHCHGFAFLFRVGDALLMDLRDANKPCCVYRTSLNFLPNAVDEHNFVEDSIRVQDVDDEGLCNVAACALLELRDYDPMCIDGDTGNVNSTYKHICSWSWEPEKHQNPRLIFCVDSGEFFMIEICFDSDGLKVNLSECLYKGLPCKALLWVHGGYLAALVEMGDGMVLALESGGLHYTSPIQNIAPILDMSVVDYHDEKHDQIVAPEGSLRIIRSGISVEKLLRTAPIYQGITGTWTVRMKVTDSYHSFLVLSFVEETRVLSVGLSFTDVTDSVGFKPDVCTLACGLVSDGLLVQIDQNAVRLCLPTCFLRTPLSLHVMVPRKCISLLDIT</sequence>
<evidence type="ECO:0000259" key="2">
    <source>
        <dbReference type="Pfam" id="PF10433"/>
    </source>
</evidence>
<evidence type="ECO:0000313" key="5">
    <source>
        <dbReference type="Proteomes" id="UP000516437"/>
    </source>
</evidence>
<dbReference type="EMBL" id="RXIC02000020">
    <property type="protein sequence ID" value="KAB1222444.1"/>
    <property type="molecule type" value="Genomic_DNA"/>
</dbReference>
<dbReference type="InterPro" id="IPR015943">
    <property type="entry name" value="WD40/YVTN_repeat-like_dom_sf"/>
</dbReference>
<dbReference type="PANTHER" id="PTHR10644">
    <property type="entry name" value="DNA REPAIR/RNA PROCESSING CPSF FAMILY"/>
    <property type="match status" value="1"/>
</dbReference>
<feature type="compositionally biased region" description="Low complexity" evidence="1">
    <location>
        <begin position="10"/>
        <end position="21"/>
    </location>
</feature>
<gene>
    <name evidence="4" type="ORF">CJ030_MR2G028772</name>
</gene>
<dbReference type="Pfam" id="PF10433">
    <property type="entry name" value="Beta-prop_RSE1_1st"/>
    <property type="match status" value="2"/>
</dbReference>
<comment type="caution">
    <text evidence="4">The sequence shown here is derived from an EMBL/GenBank/DDBJ whole genome shotgun (WGS) entry which is preliminary data.</text>
</comment>
<dbReference type="OrthoDB" id="20774at2759"/>
<keyword evidence="5" id="KW-1185">Reference proteome</keyword>
<evidence type="ECO:0000313" key="4">
    <source>
        <dbReference type="EMBL" id="KAB1222444.1"/>
    </source>
</evidence>
<evidence type="ECO:0000256" key="1">
    <source>
        <dbReference type="SAM" id="MobiDB-lite"/>
    </source>
</evidence>
<evidence type="ECO:0000259" key="3">
    <source>
        <dbReference type="Pfam" id="PF23726"/>
    </source>
</evidence>
<dbReference type="Proteomes" id="UP000516437">
    <property type="component" value="Chromosome 2"/>
</dbReference>
<reference evidence="4 5" key="1">
    <citation type="journal article" date="2019" name="Plant Biotechnol. J.">
        <title>The red bayberry genome and genetic basis of sex determination.</title>
        <authorList>
            <person name="Jia H.M."/>
            <person name="Jia H.J."/>
            <person name="Cai Q.L."/>
            <person name="Wang Y."/>
            <person name="Zhao H.B."/>
            <person name="Yang W.F."/>
            <person name="Wang G.Y."/>
            <person name="Li Y.H."/>
            <person name="Zhan D.L."/>
            <person name="Shen Y.T."/>
            <person name="Niu Q.F."/>
            <person name="Chang L."/>
            <person name="Qiu J."/>
            <person name="Zhao L."/>
            <person name="Xie H.B."/>
            <person name="Fu W.Y."/>
            <person name="Jin J."/>
            <person name="Li X.W."/>
            <person name="Jiao Y."/>
            <person name="Zhou C.C."/>
            <person name="Tu T."/>
            <person name="Chai C.Y."/>
            <person name="Gao J.L."/>
            <person name="Fan L.J."/>
            <person name="van de Weg E."/>
            <person name="Wang J.Y."/>
            <person name="Gao Z.S."/>
        </authorList>
    </citation>
    <scope>NUCLEOTIDE SEQUENCE [LARGE SCALE GENOMIC DNA]</scope>
    <source>
        <tissue evidence="4">Leaves</tissue>
    </source>
</reference>
<protein>
    <submittedName>
        <fullName evidence="4">DNA damage-binding protein 1</fullName>
    </submittedName>
</protein>
<name>A0A6A1WAZ9_9ROSI</name>
<dbReference type="Gene3D" id="2.130.10.10">
    <property type="entry name" value="YVTN repeat-like/Quinoprotein amine dehydrogenase"/>
    <property type="match status" value="3"/>
</dbReference>
<proteinExistence type="predicted"/>
<organism evidence="4 5">
    <name type="scientific">Morella rubra</name>
    <name type="common">Chinese bayberry</name>
    <dbReference type="NCBI Taxonomy" id="262757"/>
    <lineage>
        <taxon>Eukaryota</taxon>
        <taxon>Viridiplantae</taxon>
        <taxon>Streptophyta</taxon>
        <taxon>Embryophyta</taxon>
        <taxon>Tracheophyta</taxon>
        <taxon>Spermatophyta</taxon>
        <taxon>Magnoliopsida</taxon>
        <taxon>eudicotyledons</taxon>
        <taxon>Gunneridae</taxon>
        <taxon>Pentapetalae</taxon>
        <taxon>rosids</taxon>
        <taxon>fabids</taxon>
        <taxon>Fagales</taxon>
        <taxon>Myricaceae</taxon>
        <taxon>Morella</taxon>
    </lineage>
</organism>
<dbReference type="Pfam" id="PF23726">
    <property type="entry name" value="Beta-prop_RSE1_2nd"/>
    <property type="match status" value="1"/>
</dbReference>
<dbReference type="InterPro" id="IPR018846">
    <property type="entry name" value="Beta-prop_RSE1/DDB1/CPSF1_1st"/>
</dbReference>
<dbReference type="AlphaFoldDB" id="A0A6A1WAZ9"/>
<dbReference type="InterPro" id="IPR058543">
    <property type="entry name" value="Beta-prop_RSE1/DDB1/CPSF1_2nd"/>
</dbReference>
<feature type="domain" description="RSE1/DDB1/CPSF1 second beta-propeller" evidence="3">
    <location>
        <begin position="616"/>
        <end position="689"/>
    </location>
</feature>
<feature type="domain" description="RSE1/DDB1/CPSF1 first beta-propeller" evidence="2">
    <location>
        <begin position="37"/>
        <end position="176"/>
    </location>
</feature>
<dbReference type="InterPro" id="IPR050358">
    <property type="entry name" value="RSE1/DDB1/CFT1"/>
</dbReference>
<feature type="region of interest" description="Disordered" evidence="1">
    <location>
        <begin position="1"/>
        <end position="21"/>
    </location>
</feature>
<accession>A0A6A1WAZ9</accession>